<reference evidence="8" key="1">
    <citation type="journal article" date="2017" name="Genome Biol.">
        <title>Comparative genomics reveals high biological diversity and specific adaptations in the industrially and medically important fungal genus Aspergillus.</title>
        <authorList>
            <person name="de Vries R.P."/>
            <person name="Riley R."/>
            <person name="Wiebenga A."/>
            <person name="Aguilar-Osorio G."/>
            <person name="Amillis S."/>
            <person name="Uchima C.A."/>
            <person name="Anderluh G."/>
            <person name="Asadollahi M."/>
            <person name="Askin M."/>
            <person name="Barry K."/>
            <person name="Battaglia E."/>
            <person name="Bayram O."/>
            <person name="Benocci T."/>
            <person name="Braus-Stromeyer S.A."/>
            <person name="Caldana C."/>
            <person name="Canovas D."/>
            <person name="Cerqueira G.C."/>
            <person name="Chen F."/>
            <person name="Chen W."/>
            <person name="Choi C."/>
            <person name="Clum A."/>
            <person name="Dos Santos R.A."/>
            <person name="Damasio A.R."/>
            <person name="Diallinas G."/>
            <person name="Emri T."/>
            <person name="Fekete E."/>
            <person name="Flipphi M."/>
            <person name="Freyberg S."/>
            <person name="Gallo A."/>
            <person name="Gournas C."/>
            <person name="Habgood R."/>
            <person name="Hainaut M."/>
            <person name="Harispe M.L."/>
            <person name="Henrissat B."/>
            <person name="Hilden K.S."/>
            <person name="Hope R."/>
            <person name="Hossain A."/>
            <person name="Karabika E."/>
            <person name="Karaffa L."/>
            <person name="Karanyi Z."/>
            <person name="Krasevec N."/>
            <person name="Kuo A."/>
            <person name="Kusch H."/>
            <person name="LaButti K."/>
            <person name="Lagendijk E.L."/>
            <person name="Lapidus A."/>
            <person name="Levasseur A."/>
            <person name="Lindquist E."/>
            <person name="Lipzen A."/>
            <person name="Logrieco A.F."/>
            <person name="MacCabe A."/>
            <person name="Maekelae M.R."/>
            <person name="Malavazi I."/>
            <person name="Melin P."/>
            <person name="Meyer V."/>
            <person name="Mielnichuk N."/>
            <person name="Miskei M."/>
            <person name="Molnar A.P."/>
            <person name="Mule G."/>
            <person name="Ngan C.Y."/>
            <person name="Orejas M."/>
            <person name="Orosz E."/>
            <person name="Ouedraogo J.P."/>
            <person name="Overkamp K.M."/>
            <person name="Park H.-S."/>
            <person name="Perrone G."/>
            <person name="Piumi F."/>
            <person name="Punt P.J."/>
            <person name="Ram A.F."/>
            <person name="Ramon A."/>
            <person name="Rauscher S."/>
            <person name="Record E."/>
            <person name="Riano-Pachon D.M."/>
            <person name="Robert V."/>
            <person name="Roehrig J."/>
            <person name="Ruller R."/>
            <person name="Salamov A."/>
            <person name="Salih N.S."/>
            <person name="Samson R.A."/>
            <person name="Sandor E."/>
            <person name="Sanguinetti M."/>
            <person name="Schuetze T."/>
            <person name="Sepcic K."/>
            <person name="Shelest E."/>
            <person name="Sherlock G."/>
            <person name="Sophianopoulou V."/>
            <person name="Squina F.M."/>
            <person name="Sun H."/>
            <person name="Susca A."/>
            <person name="Todd R.B."/>
            <person name="Tsang A."/>
            <person name="Unkles S.E."/>
            <person name="van de Wiele N."/>
            <person name="van Rossen-Uffink D."/>
            <person name="Oliveira J.V."/>
            <person name="Vesth T.C."/>
            <person name="Visser J."/>
            <person name="Yu J.-H."/>
            <person name="Zhou M."/>
            <person name="Andersen M.R."/>
            <person name="Archer D.B."/>
            <person name="Baker S.E."/>
            <person name="Benoit I."/>
            <person name="Brakhage A.A."/>
            <person name="Braus G.H."/>
            <person name="Fischer R."/>
            <person name="Frisvad J.C."/>
            <person name="Goldman G.H."/>
            <person name="Houbraken J."/>
            <person name="Oakley B."/>
            <person name="Pocsi I."/>
            <person name="Scazzocchio C."/>
            <person name="Seiboth B."/>
            <person name="vanKuyk P.A."/>
            <person name="Wortman J."/>
            <person name="Dyer P.S."/>
            <person name="Grigoriev I.V."/>
        </authorList>
    </citation>
    <scope>NUCLEOTIDE SEQUENCE [LARGE SCALE GENOMIC DNA]</scope>
    <source>
        <strain evidence="8">CBS 593.65</strain>
    </source>
</reference>
<dbReference type="STRING" id="1036612.A0A1L9T3X7"/>
<keyword evidence="2" id="KW-0285">Flavoprotein</keyword>
<dbReference type="EMBL" id="KV878595">
    <property type="protein sequence ID" value="OJJ54118.1"/>
    <property type="molecule type" value="Genomic_DNA"/>
</dbReference>
<dbReference type="Gene3D" id="3.30.465.10">
    <property type="match status" value="1"/>
</dbReference>
<dbReference type="Proteomes" id="UP000184356">
    <property type="component" value="Unassembled WGS sequence"/>
</dbReference>
<keyword evidence="5" id="KW-0732">Signal</keyword>
<dbReference type="GO" id="GO:0071949">
    <property type="term" value="F:FAD binding"/>
    <property type="evidence" value="ECO:0007669"/>
    <property type="project" value="InterPro"/>
</dbReference>
<evidence type="ECO:0000256" key="2">
    <source>
        <dbReference type="ARBA" id="ARBA00022630"/>
    </source>
</evidence>
<dbReference type="RefSeq" id="XP_040697924.1">
    <property type="nucleotide sequence ID" value="XM_040842968.1"/>
</dbReference>
<name>A0A1L9T3X7_9EURO</name>
<dbReference type="InterPro" id="IPR036318">
    <property type="entry name" value="FAD-bd_PCMH-like_sf"/>
</dbReference>
<feature type="chain" id="PRO_5012838085" description="FAD-binding PCMH-type domain-containing protein" evidence="5">
    <location>
        <begin position="24"/>
        <end position="509"/>
    </location>
</feature>
<dbReference type="PROSITE" id="PS51387">
    <property type="entry name" value="FAD_PCMH"/>
    <property type="match status" value="1"/>
</dbReference>
<dbReference type="InterPro" id="IPR016169">
    <property type="entry name" value="FAD-bd_PCMH_sub2"/>
</dbReference>
<protein>
    <recommendedName>
        <fullName evidence="6">FAD-binding PCMH-type domain-containing protein</fullName>
    </recommendedName>
</protein>
<feature type="domain" description="FAD-binding PCMH-type" evidence="6">
    <location>
        <begin position="57"/>
        <end position="241"/>
    </location>
</feature>
<evidence type="ECO:0000256" key="4">
    <source>
        <dbReference type="ARBA" id="ARBA00023002"/>
    </source>
</evidence>
<evidence type="ECO:0000259" key="6">
    <source>
        <dbReference type="PROSITE" id="PS51387"/>
    </source>
</evidence>
<organism evidence="7 8">
    <name type="scientific">Aspergillus sydowii CBS 593.65</name>
    <dbReference type="NCBI Taxonomy" id="1036612"/>
    <lineage>
        <taxon>Eukaryota</taxon>
        <taxon>Fungi</taxon>
        <taxon>Dikarya</taxon>
        <taxon>Ascomycota</taxon>
        <taxon>Pezizomycotina</taxon>
        <taxon>Eurotiomycetes</taxon>
        <taxon>Eurotiomycetidae</taxon>
        <taxon>Eurotiales</taxon>
        <taxon>Aspergillaceae</taxon>
        <taxon>Aspergillus</taxon>
        <taxon>Aspergillus subgen. Nidulantes</taxon>
    </lineage>
</organism>
<evidence type="ECO:0000313" key="7">
    <source>
        <dbReference type="EMBL" id="OJJ54118.1"/>
    </source>
</evidence>
<dbReference type="GO" id="GO:0016491">
    <property type="term" value="F:oxidoreductase activity"/>
    <property type="evidence" value="ECO:0007669"/>
    <property type="project" value="UniProtKB-KW"/>
</dbReference>
<keyword evidence="3" id="KW-0274">FAD</keyword>
<dbReference type="InterPro" id="IPR016166">
    <property type="entry name" value="FAD-bd_PCMH"/>
</dbReference>
<keyword evidence="4" id="KW-0560">Oxidoreductase</keyword>
<evidence type="ECO:0000256" key="5">
    <source>
        <dbReference type="SAM" id="SignalP"/>
    </source>
</evidence>
<feature type="signal peptide" evidence="5">
    <location>
        <begin position="1"/>
        <end position="23"/>
    </location>
</feature>
<gene>
    <name evidence="7" type="ORF">ASPSYDRAFT_161185</name>
</gene>
<dbReference type="VEuPathDB" id="FungiDB:ASPSYDRAFT_161185"/>
<keyword evidence="8" id="KW-1185">Reference proteome</keyword>
<dbReference type="SUPFAM" id="SSF56176">
    <property type="entry name" value="FAD-binding/transporter-associated domain-like"/>
    <property type="match status" value="1"/>
</dbReference>
<dbReference type="AlphaFoldDB" id="A0A1L9T3X7"/>
<accession>A0A1L9T3X7</accession>
<dbReference type="Pfam" id="PF01565">
    <property type="entry name" value="FAD_binding_4"/>
    <property type="match status" value="1"/>
</dbReference>
<dbReference type="InterPro" id="IPR050416">
    <property type="entry name" value="FAD-linked_Oxidoreductase"/>
</dbReference>
<dbReference type="PANTHER" id="PTHR42973:SF13">
    <property type="entry name" value="FAD-BINDING PCMH-TYPE DOMAIN-CONTAINING PROTEIN"/>
    <property type="match status" value="1"/>
</dbReference>
<evidence type="ECO:0000256" key="3">
    <source>
        <dbReference type="ARBA" id="ARBA00022827"/>
    </source>
</evidence>
<evidence type="ECO:0000313" key="8">
    <source>
        <dbReference type="Proteomes" id="UP000184356"/>
    </source>
</evidence>
<dbReference type="OrthoDB" id="2151789at2759"/>
<evidence type="ECO:0000256" key="1">
    <source>
        <dbReference type="ARBA" id="ARBA00005466"/>
    </source>
</evidence>
<dbReference type="GeneID" id="63759041"/>
<dbReference type="InterPro" id="IPR006094">
    <property type="entry name" value="Oxid_FAD_bind_N"/>
</dbReference>
<sequence length="509" mass="56043">MTRRFSWRASAAVALAITPLVTADICSTLEAQGIEIERPLAIQYGSELQNYWSTACGDLRPTCVAYPSSSVEMSAAVKELHNTDGLFAVKSGGHMPNNGFASIQDGLLISTKRLDQVIYNPDDKTAIIGPGLDWQDAQKGLDDINSGRTLVGGRMGDVGIGGYMLGGTIYCSKSRQPGGLSFLSSQYGWAANNVVNYEVVLANGTVVDANEKEHTDLFAALKGGGNNLGIVTSYKLQTHPISKVWGGNYVFTADQTPDVLQAVRDFTEYYPDDKAAVIVTADHTAILKTWIMFLFYDGPEPPKGVFDNFTALNPTDTTKMWDSYNDLLKNNNFFVLRGQRYVITTETTPLPSEDVGAEVMQTLYDTWSNITNTVIDVPNIIGSMALQPMSRAITEKAKARGGDLLNFSPDQDYLIFEFDFSYAVSASDNRIDAATKNLYSGMNNAISDLIKQGKLPDVYRPLFMNDAYRSQDYWGRIDPQSRELALKARKAYDPEKFFQTRTSGGFRLG</sequence>
<proteinExistence type="inferred from homology"/>
<dbReference type="PANTHER" id="PTHR42973">
    <property type="entry name" value="BINDING OXIDOREDUCTASE, PUTATIVE (AFU_ORTHOLOGUE AFUA_1G17690)-RELATED"/>
    <property type="match status" value="1"/>
</dbReference>
<comment type="similarity">
    <text evidence="1">Belongs to the oxygen-dependent FAD-linked oxidoreductase family.</text>
</comment>